<evidence type="ECO:0000259" key="4">
    <source>
        <dbReference type="Pfam" id="PF02892"/>
    </source>
</evidence>
<reference evidence="5" key="1">
    <citation type="submission" date="2021-02" db="EMBL/GenBank/DDBJ databases">
        <authorList>
            <person name="Nowell W R."/>
        </authorList>
    </citation>
    <scope>NUCLEOTIDE SEQUENCE</scope>
</reference>
<evidence type="ECO:0000313" key="6">
    <source>
        <dbReference type="Proteomes" id="UP000663828"/>
    </source>
</evidence>
<evidence type="ECO:0000313" key="5">
    <source>
        <dbReference type="EMBL" id="CAF1689010.1"/>
    </source>
</evidence>
<proteinExistence type="predicted"/>
<dbReference type="Pfam" id="PF02892">
    <property type="entry name" value="zf-BED"/>
    <property type="match status" value="1"/>
</dbReference>
<keyword evidence="6" id="KW-1185">Reference proteome</keyword>
<name>A0A816HQL1_ADIRI</name>
<organism evidence="5 6">
    <name type="scientific">Adineta ricciae</name>
    <name type="common">Rotifer</name>
    <dbReference type="NCBI Taxonomy" id="249248"/>
    <lineage>
        <taxon>Eukaryota</taxon>
        <taxon>Metazoa</taxon>
        <taxon>Spiralia</taxon>
        <taxon>Gnathifera</taxon>
        <taxon>Rotifera</taxon>
        <taxon>Eurotatoria</taxon>
        <taxon>Bdelloidea</taxon>
        <taxon>Adinetida</taxon>
        <taxon>Adinetidae</taxon>
        <taxon>Adineta</taxon>
    </lineage>
</organism>
<feature type="domain" description="BED-type" evidence="4">
    <location>
        <begin position="28"/>
        <end position="77"/>
    </location>
</feature>
<dbReference type="SMART" id="SM00614">
    <property type="entry name" value="ZnF_BED"/>
    <property type="match status" value="1"/>
</dbReference>
<evidence type="ECO:0000256" key="3">
    <source>
        <dbReference type="ARBA" id="ARBA00022833"/>
    </source>
</evidence>
<keyword evidence="1" id="KW-0479">Metal-binding</keyword>
<gene>
    <name evidence="5" type="ORF">XAT740_LOCUS63108</name>
</gene>
<protein>
    <recommendedName>
        <fullName evidence="4">BED-type domain-containing protein</fullName>
    </recommendedName>
</protein>
<sequence>DSDESLVQPNELSTDAGISTDSQLRSKSNVWNYAHRDPNDLAWAICDQCPPFPTPKRISTKGGATSTLRKHLINAHKKIDLILVPRDDKRCGNYQQLNVIICISC</sequence>
<dbReference type="GO" id="GO:0003677">
    <property type="term" value="F:DNA binding"/>
    <property type="evidence" value="ECO:0007669"/>
    <property type="project" value="InterPro"/>
</dbReference>
<dbReference type="GO" id="GO:0008270">
    <property type="term" value="F:zinc ion binding"/>
    <property type="evidence" value="ECO:0007669"/>
    <property type="project" value="UniProtKB-KW"/>
</dbReference>
<dbReference type="Proteomes" id="UP000663828">
    <property type="component" value="Unassembled WGS sequence"/>
</dbReference>
<comment type="caution">
    <text evidence="5">The sequence shown here is derived from an EMBL/GenBank/DDBJ whole genome shotgun (WGS) entry which is preliminary data.</text>
</comment>
<feature type="non-terminal residue" evidence="5">
    <location>
        <position position="1"/>
    </location>
</feature>
<evidence type="ECO:0000256" key="2">
    <source>
        <dbReference type="ARBA" id="ARBA00022771"/>
    </source>
</evidence>
<dbReference type="AlphaFoldDB" id="A0A816HQL1"/>
<keyword evidence="3" id="KW-0862">Zinc</keyword>
<evidence type="ECO:0000256" key="1">
    <source>
        <dbReference type="ARBA" id="ARBA00022723"/>
    </source>
</evidence>
<dbReference type="InterPro" id="IPR003656">
    <property type="entry name" value="Znf_BED"/>
</dbReference>
<dbReference type="EMBL" id="CAJNOR010018835">
    <property type="protein sequence ID" value="CAF1689010.1"/>
    <property type="molecule type" value="Genomic_DNA"/>
</dbReference>
<accession>A0A816HQL1</accession>
<keyword evidence="2" id="KW-0863">Zinc-finger</keyword>